<dbReference type="EMBL" id="HBUF01559421">
    <property type="protein sequence ID" value="CAG6761601.1"/>
    <property type="molecule type" value="Transcribed_RNA"/>
</dbReference>
<dbReference type="EMBL" id="HBUF01559410">
    <property type="protein sequence ID" value="CAG6761566.1"/>
    <property type="molecule type" value="Transcribed_RNA"/>
</dbReference>
<protein>
    <submittedName>
        <fullName evidence="1">Uncharacterized protein</fullName>
    </submittedName>
</protein>
<dbReference type="EMBL" id="HBUF01559411">
    <property type="protein sequence ID" value="CAG6761569.1"/>
    <property type="molecule type" value="Transcribed_RNA"/>
</dbReference>
<dbReference type="AlphaFoldDB" id="A0A8D9EQ39"/>
<dbReference type="EMBL" id="HBUF01559417">
    <property type="protein sequence ID" value="CAG6761589.1"/>
    <property type="molecule type" value="Transcribed_RNA"/>
</dbReference>
<dbReference type="EMBL" id="HBUF01559407">
    <property type="protein sequence ID" value="CAG6761556.1"/>
    <property type="molecule type" value="Transcribed_RNA"/>
</dbReference>
<name>A0A8D9EQ39_9HEMI</name>
<dbReference type="EMBL" id="HBUF01559413">
    <property type="protein sequence ID" value="CAG6761575.1"/>
    <property type="molecule type" value="Transcribed_RNA"/>
</dbReference>
<dbReference type="EMBL" id="HBUF01559409">
    <property type="protein sequence ID" value="CAG6761563.1"/>
    <property type="molecule type" value="Transcribed_RNA"/>
</dbReference>
<dbReference type="EMBL" id="HBUF01559419">
    <property type="protein sequence ID" value="CAG6761595.1"/>
    <property type="molecule type" value="Transcribed_RNA"/>
</dbReference>
<dbReference type="EMBL" id="HBUF01559405">
    <property type="protein sequence ID" value="CAG6761549.1"/>
    <property type="molecule type" value="Transcribed_RNA"/>
</dbReference>
<accession>A0A8D9EQ39</accession>
<dbReference type="EMBL" id="HBUF01559418">
    <property type="protein sequence ID" value="CAG6761592.1"/>
    <property type="molecule type" value="Transcribed_RNA"/>
</dbReference>
<dbReference type="EMBL" id="HBUF01559414">
    <property type="protein sequence ID" value="CAG6761579.1"/>
    <property type="molecule type" value="Transcribed_RNA"/>
</dbReference>
<dbReference type="EMBL" id="HBUF01559416">
    <property type="protein sequence ID" value="CAG6761586.1"/>
    <property type="molecule type" value="Transcribed_RNA"/>
</dbReference>
<proteinExistence type="predicted"/>
<dbReference type="EMBL" id="HBUF01093466">
    <property type="protein sequence ID" value="CAG6636258.1"/>
    <property type="molecule type" value="Transcribed_RNA"/>
</dbReference>
<dbReference type="EMBL" id="HBUF01559412">
    <property type="protein sequence ID" value="CAG6761572.1"/>
    <property type="molecule type" value="Transcribed_RNA"/>
</dbReference>
<dbReference type="EMBL" id="HBUF01559408">
    <property type="protein sequence ID" value="CAG6761559.1"/>
    <property type="molecule type" value="Transcribed_RNA"/>
</dbReference>
<sequence length="227" mass="25810">MSGRIFYLNGRSSEMKCQIFPPLKITPNAVLGLTHFQVYNSIPNVDEKNGSFQYELNGKWKMIIIPEGTYELSNIDEYLKSNLGQDNISIISNPNTLKCIFWCKYKVNFTEKTSIGDLFGMEKKVVEAGVKCESKEILKISNINSIHIEVDIVSGSYNNGTPTNCIYKCFISTPPGFRILESPSNVVYLPIITEEIDSITVRLTDEQRNLINFRNEEIAIELHLKLL</sequence>
<dbReference type="EMBL" id="HBUF01559415">
    <property type="protein sequence ID" value="CAG6761582.1"/>
    <property type="molecule type" value="Transcribed_RNA"/>
</dbReference>
<dbReference type="EMBL" id="HBUF01559420">
    <property type="protein sequence ID" value="CAG6761598.1"/>
    <property type="molecule type" value="Transcribed_RNA"/>
</dbReference>
<reference evidence="1" key="1">
    <citation type="submission" date="2021-05" db="EMBL/GenBank/DDBJ databases">
        <authorList>
            <person name="Alioto T."/>
            <person name="Alioto T."/>
            <person name="Gomez Garrido J."/>
        </authorList>
    </citation>
    <scope>NUCLEOTIDE SEQUENCE</scope>
</reference>
<evidence type="ECO:0000313" key="1">
    <source>
        <dbReference type="EMBL" id="CAG6761592.1"/>
    </source>
</evidence>
<dbReference type="EMBL" id="HBUF01093464">
    <property type="protein sequence ID" value="CAG6636248.1"/>
    <property type="molecule type" value="Transcribed_RNA"/>
</dbReference>
<organism evidence="1">
    <name type="scientific">Cacopsylla melanoneura</name>
    <dbReference type="NCBI Taxonomy" id="428564"/>
    <lineage>
        <taxon>Eukaryota</taxon>
        <taxon>Metazoa</taxon>
        <taxon>Ecdysozoa</taxon>
        <taxon>Arthropoda</taxon>
        <taxon>Hexapoda</taxon>
        <taxon>Insecta</taxon>
        <taxon>Pterygota</taxon>
        <taxon>Neoptera</taxon>
        <taxon>Paraneoptera</taxon>
        <taxon>Hemiptera</taxon>
        <taxon>Sternorrhyncha</taxon>
        <taxon>Psylloidea</taxon>
        <taxon>Psyllidae</taxon>
        <taxon>Psyllinae</taxon>
        <taxon>Cacopsylla</taxon>
    </lineage>
</organism>
<dbReference type="EMBL" id="HBUF01093465">
    <property type="protein sequence ID" value="CAG6636253.1"/>
    <property type="molecule type" value="Transcribed_RNA"/>
</dbReference>
<dbReference type="EMBL" id="HBUF01559406">
    <property type="protein sequence ID" value="CAG6761552.1"/>
    <property type="molecule type" value="Transcribed_RNA"/>
</dbReference>